<evidence type="ECO:0000256" key="1">
    <source>
        <dbReference type="SAM" id="Phobius"/>
    </source>
</evidence>
<proteinExistence type="predicted"/>
<keyword evidence="1" id="KW-0472">Membrane</keyword>
<feature type="non-terminal residue" evidence="2">
    <location>
        <position position="1"/>
    </location>
</feature>
<keyword evidence="1" id="KW-0812">Transmembrane</keyword>
<reference evidence="2" key="1">
    <citation type="submission" date="2016-05" db="EMBL/GenBank/DDBJ databases">
        <authorList>
            <person name="Lavstsen T."/>
            <person name="Jespersen J.S."/>
        </authorList>
    </citation>
    <scope>NUCLEOTIDE SEQUENCE</scope>
    <source>
        <tissue evidence="2">Brain</tissue>
    </source>
</reference>
<protein>
    <submittedName>
        <fullName evidence="2">Uncharacterized protein</fullName>
    </submittedName>
</protein>
<accession>A0A1A8DM85</accession>
<sequence length="191" mass="22018">CSPHMELQSAFTKLFCYLCPQTSGHSSLRKASVHRFIRVCHYTLQHHWAAIFRFLCTCNVQLATTLFAKASDFNKTRHSSGVRVRFTFKRNGACTFNLFPDSLVYNMSPCTWLQNGAFPFLESILFVCDFVWNQMPPLFKWELHIESLAVFVLKRRAAFFKIIIIVTAVCVSQSLFITVIQTLCLFNLTNV</sequence>
<reference evidence="2" key="2">
    <citation type="submission" date="2016-06" db="EMBL/GenBank/DDBJ databases">
        <title>The genome of a short-lived fish provides insights into sex chromosome evolution and the genetic control of aging.</title>
        <authorList>
            <person name="Reichwald K."/>
            <person name="Felder M."/>
            <person name="Petzold A."/>
            <person name="Koch P."/>
            <person name="Groth M."/>
            <person name="Platzer M."/>
        </authorList>
    </citation>
    <scope>NUCLEOTIDE SEQUENCE</scope>
    <source>
        <tissue evidence="2">Brain</tissue>
    </source>
</reference>
<feature type="non-terminal residue" evidence="2">
    <location>
        <position position="191"/>
    </location>
</feature>
<dbReference type="AlphaFoldDB" id="A0A1A8DM85"/>
<name>A0A1A8DM85_NOTKA</name>
<gene>
    <name evidence="2" type="primary">Nfu_g_1_004591</name>
</gene>
<feature type="transmembrane region" description="Helical" evidence="1">
    <location>
        <begin position="162"/>
        <end position="188"/>
    </location>
</feature>
<dbReference type="EMBL" id="HAEA01006178">
    <property type="protein sequence ID" value="SBQ34658.1"/>
    <property type="molecule type" value="Transcribed_RNA"/>
</dbReference>
<keyword evidence="1" id="KW-1133">Transmembrane helix</keyword>
<evidence type="ECO:0000313" key="2">
    <source>
        <dbReference type="EMBL" id="SBQ34658.1"/>
    </source>
</evidence>
<organism evidence="2">
    <name type="scientific">Nothobranchius kadleci</name>
    <name type="common">African annual killifish</name>
    <dbReference type="NCBI Taxonomy" id="1051664"/>
    <lineage>
        <taxon>Eukaryota</taxon>
        <taxon>Metazoa</taxon>
        <taxon>Chordata</taxon>
        <taxon>Craniata</taxon>
        <taxon>Vertebrata</taxon>
        <taxon>Euteleostomi</taxon>
        <taxon>Actinopterygii</taxon>
        <taxon>Neopterygii</taxon>
        <taxon>Teleostei</taxon>
        <taxon>Neoteleostei</taxon>
        <taxon>Acanthomorphata</taxon>
        <taxon>Ovalentaria</taxon>
        <taxon>Atherinomorphae</taxon>
        <taxon>Cyprinodontiformes</taxon>
        <taxon>Nothobranchiidae</taxon>
        <taxon>Nothobranchius</taxon>
    </lineage>
</organism>